<evidence type="ECO:0000313" key="10">
    <source>
        <dbReference type="Proteomes" id="UP001589890"/>
    </source>
</evidence>
<gene>
    <name evidence="9" type="ORF">ACFFGN_04595</name>
</gene>
<evidence type="ECO:0000256" key="2">
    <source>
        <dbReference type="ARBA" id="ARBA00022450"/>
    </source>
</evidence>
<dbReference type="Gene3D" id="3.40.47.10">
    <property type="match status" value="1"/>
</dbReference>
<dbReference type="SMART" id="SM00827">
    <property type="entry name" value="PKS_AT"/>
    <property type="match status" value="1"/>
</dbReference>
<dbReference type="Gene3D" id="3.40.366.10">
    <property type="entry name" value="Malonyl-Coenzyme A Acyl Carrier Protein, domain 2"/>
    <property type="match status" value="1"/>
</dbReference>
<dbReference type="InterPro" id="IPR020806">
    <property type="entry name" value="PKS_PP-bd"/>
</dbReference>
<comment type="caution">
    <text evidence="9">The sequence shown here is derived from an EMBL/GenBank/DDBJ whole genome shotgun (WGS) entry which is preliminary data.</text>
</comment>
<dbReference type="Pfam" id="PF00698">
    <property type="entry name" value="Acyl_transf_1"/>
    <property type="match status" value="1"/>
</dbReference>
<dbReference type="InterPro" id="IPR016035">
    <property type="entry name" value="Acyl_Trfase/lysoPLipase"/>
</dbReference>
<dbReference type="InterPro" id="IPR020841">
    <property type="entry name" value="PKS_Beta-ketoAc_synthase_dom"/>
</dbReference>
<dbReference type="InterPro" id="IPR014043">
    <property type="entry name" value="Acyl_transferase_dom"/>
</dbReference>
<dbReference type="Gene3D" id="3.40.50.12780">
    <property type="entry name" value="N-terminal domain of ligase-like"/>
    <property type="match status" value="2"/>
</dbReference>
<dbReference type="SUPFAM" id="SSF52777">
    <property type="entry name" value="CoA-dependent acyltransferases"/>
    <property type="match status" value="4"/>
</dbReference>
<evidence type="ECO:0000256" key="4">
    <source>
        <dbReference type="ARBA" id="ARBA00022679"/>
    </source>
</evidence>
<name>A0ABV6QGJ7_9ACTN</name>
<dbReference type="RefSeq" id="WP_380044030.1">
    <property type="nucleotide sequence ID" value="NZ_JBHLTC010000005.1"/>
</dbReference>
<feature type="region of interest" description="Disordered" evidence="6">
    <location>
        <begin position="3024"/>
        <end position="3048"/>
    </location>
</feature>
<dbReference type="InterPro" id="IPR018201">
    <property type="entry name" value="Ketoacyl_synth_AS"/>
</dbReference>
<dbReference type="InterPro" id="IPR036736">
    <property type="entry name" value="ACP-like_sf"/>
</dbReference>
<dbReference type="Pfam" id="PF13193">
    <property type="entry name" value="AMP-binding_C"/>
    <property type="match status" value="1"/>
</dbReference>
<dbReference type="EMBL" id="JBHLTC010000005">
    <property type="protein sequence ID" value="MFC0623328.1"/>
    <property type="molecule type" value="Genomic_DNA"/>
</dbReference>
<dbReference type="Pfam" id="PF02801">
    <property type="entry name" value="Ketoacyl-synt_C"/>
    <property type="match status" value="1"/>
</dbReference>
<evidence type="ECO:0000256" key="3">
    <source>
        <dbReference type="ARBA" id="ARBA00022553"/>
    </source>
</evidence>
<organism evidence="9 10">
    <name type="scientific">Kribbella deserti</name>
    <dbReference type="NCBI Taxonomy" id="1926257"/>
    <lineage>
        <taxon>Bacteria</taxon>
        <taxon>Bacillati</taxon>
        <taxon>Actinomycetota</taxon>
        <taxon>Actinomycetes</taxon>
        <taxon>Propionibacteriales</taxon>
        <taxon>Kribbellaceae</taxon>
        <taxon>Kribbella</taxon>
    </lineage>
</organism>
<dbReference type="InterPro" id="IPR009081">
    <property type="entry name" value="PP-bd_ACP"/>
</dbReference>
<keyword evidence="3" id="KW-0597">Phosphoprotein</keyword>
<dbReference type="PROSITE" id="PS50075">
    <property type="entry name" value="CARRIER"/>
    <property type="match status" value="3"/>
</dbReference>
<feature type="domain" description="Ketosynthase family 3 (KS3)" evidence="8">
    <location>
        <begin position="664"/>
        <end position="1090"/>
    </location>
</feature>
<dbReference type="SUPFAM" id="SSF56801">
    <property type="entry name" value="Acetyl-CoA synthetase-like"/>
    <property type="match status" value="2"/>
</dbReference>
<dbReference type="InterPro" id="IPR000873">
    <property type="entry name" value="AMP-dep_synth/lig_dom"/>
</dbReference>
<feature type="domain" description="Carrier" evidence="7">
    <location>
        <begin position="3044"/>
        <end position="3119"/>
    </location>
</feature>
<dbReference type="InterPro" id="IPR011251">
    <property type="entry name" value="Luciferase-like_dom"/>
</dbReference>
<comment type="cofactor">
    <cofactor evidence="1">
        <name>pantetheine 4'-phosphate</name>
        <dbReference type="ChEBI" id="CHEBI:47942"/>
    </cofactor>
</comment>
<evidence type="ECO:0000259" key="7">
    <source>
        <dbReference type="PROSITE" id="PS50075"/>
    </source>
</evidence>
<dbReference type="NCBIfam" id="TIGR04020">
    <property type="entry name" value="seco_metab_LLM"/>
    <property type="match status" value="1"/>
</dbReference>
<dbReference type="Pfam" id="PF00109">
    <property type="entry name" value="ketoacyl-synt"/>
    <property type="match status" value="1"/>
</dbReference>
<dbReference type="Pfam" id="PF00501">
    <property type="entry name" value="AMP-binding"/>
    <property type="match status" value="2"/>
</dbReference>
<dbReference type="NCBIfam" id="TIGR01733">
    <property type="entry name" value="AA-adenyl-dom"/>
    <property type="match status" value="1"/>
</dbReference>
<dbReference type="PANTHER" id="PTHR45527:SF1">
    <property type="entry name" value="FATTY ACID SYNTHASE"/>
    <property type="match status" value="1"/>
</dbReference>
<dbReference type="CDD" id="cd19531">
    <property type="entry name" value="LCL_NRPS-like"/>
    <property type="match status" value="2"/>
</dbReference>
<dbReference type="InterPro" id="IPR023213">
    <property type="entry name" value="CAT-like_dom_sf"/>
</dbReference>
<evidence type="ECO:0000256" key="5">
    <source>
        <dbReference type="ARBA" id="ARBA00029443"/>
    </source>
</evidence>
<dbReference type="InterPro" id="IPR036661">
    <property type="entry name" value="Luciferase-like_sf"/>
</dbReference>
<dbReference type="SUPFAM" id="SSF55048">
    <property type="entry name" value="Probable ACP-binding domain of malonyl-CoA ACP transacylase"/>
    <property type="match status" value="1"/>
</dbReference>
<keyword evidence="2" id="KW-0596">Phosphopantetheine</keyword>
<dbReference type="Gene3D" id="3.20.20.30">
    <property type="entry name" value="Luciferase-like domain"/>
    <property type="match status" value="1"/>
</dbReference>
<dbReference type="InterPro" id="IPR016039">
    <property type="entry name" value="Thiolase-like"/>
</dbReference>
<dbReference type="PROSITE" id="PS52004">
    <property type="entry name" value="KS3_2"/>
    <property type="match status" value="1"/>
</dbReference>
<dbReference type="InterPro" id="IPR001227">
    <property type="entry name" value="Ac_transferase_dom_sf"/>
</dbReference>
<dbReference type="Gene3D" id="3.30.300.30">
    <property type="match status" value="2"/>
</dbReference>
<dbReference type="SUPFAM" id="SSF51679">
    <property type="entry name" value="Bacterial luciferase-like"/>
    <property type="match status" value="1"/>
</dbReference>
<dbReference type="SMART" id="SM00823">
    <property type="entry name" value="PKS_PP"/>
    <property type="match status" value="3"/>
</dbReference>
<dbReference type="CDD" id="cd00833">
    <property type="entry name" value="PKS"/>
    <property type="match status" value="1"/>
</dbReference>
<dbReference type="Pfam" id="PF00550">
    <property type="entry name" value="PP-binding"/>
    <property type="match status" value="3"/>
</dbReference>
<dbReference type="SMART" id="SM00825">
    <property type="entry name" value="PKS_KS"/>
    <property type="match status" value="1"/>
</dbReference>
<feature type="compositionally biased region" description="Pro residues" evidence="6">
    <location>
        <begin position="1616"/>
        <end position="1629"/>
    </location>
</feature>
<dbReference type="InterPro" id="IPR045851">
    <property type="entry name" value="AMP-bd_C_sf"/>
</dbReference>
<dbReference type="Gene3D" id="3.30.559.10">
    <property type="entry name" value="Chloramphenicol acetyltransferase-like domain"/>
    <property type="match status" value="2"/>
</dbReference>
<feature type="region of interest" description="Disordered" evidence="6">
    <location>
        <begin position="1603"/>
        <end position="1635"/>
    </location>
</feature>
<reference evidence="9 10" key="1">
    <citation type="submission" date="2024-09" db="EMBL/GenBank/DDBJ databases">
        <authorList>
            <person name="Sun Q."/>
            <person name="Mori K."/>
        </authorList>
    </citation>
    <scope>NUCLEOTIDE SEQUENCE [LARGE SCALE GENOMIC DNA]</scope>
    <source>
        <strain evidence="9 10">CGMCC 1.15906</strain>
    </source>
</reference>
<dbReference type="InterPro" id="IPR016036">
    <property type="entry name" value="Malonyl_transacylase_ACP-bd"/>
</dbReference>
<dbReference type="SUPFAM" id="SSF47336">
    <property type="entry name" value="ACP-like"/>
    <property type="match status" value="3"/>
</dbReference>
<keyword evidence="4" id="KW-0808">Transferase</keyword>
<dbReference type="PROSITE" id="PS00455">
    <property type="entry name" value="AMP_BINDING"/>
    <property type="match status" value="1"/>
</dbReference>
<dbReference type="Gene3D" id="1.10.1200.10">
    <property type="entry name" value="ACP-like"/>
    <property type="match status" value="3"/>
</dbReference>
<dbReference type="InterPro" id="IPR024011">
    <property type="entry name" value="Biosynth_lucif-like_mOase_dom"/>
</dbReference>
<evidence type="ECO:0000259" key="8">
    <source>
        <dbReference type="PROSITE" id="PS52004"/>
    </source>
</evidence>
<evidence type="ECO:0000256" key="6">
    <source>
        <dbReference type="SAM" id="MobiDB-lite"/>
    </source>
</evidence>
<evidence type="ECO:0000256" key="1">
    <source>
        <dbReference type="ARBA" id="ARBA00001957"/>
    </source>
</evidence>
<dbReference type="InterPro" id="IPR020845">
    <property type="entry name" value="AMP-binding_CS"/>
</dbReference>
<dbReference type="PANTHER" id="PTHR45527">
    <property type="entry name" value="NONRIBOSOMAL PEPTIDE SYNTHETASE"/>
    <property type="match status" value="1"/>
</dbReference>
<dbReference type="InterPro" id="IPR042099">
    <property type="entry name" value="ANL_N_sf"/>
</dbReference>
<dbReference type="SUPFAM" id="SSF52151">
    <property type="entry name" value="FabD/lysophospholipase-like"/>
    <property type="match status" value="1"/>
</dbReference>
<dbReference type="InterPro" id="IPR025110">
    <property type="entry name" value="AMP-bd_C"/>
</dbReference>
<evidence type="ECO:0000313" key="9">
    <source>
        <dbReference type="EMBL" id="MFC0623328.1"/>
    </source>
</evidence>
<dbReference type="SUPFAM" id="SSF53901">
    <property type="entry name" value="Thiolase-like"/>
    <property type="match status" value="1"/>
</dbReference>
<dbReference type="InterPro" id="IPR006162">
    <property type="entry name" value="Ppantetheine_attach_site"/>
</dbReference>
<comment type="similarity">
    <text evidence="5">In the C-terminal section; belongs to the NRP synthetase family.</text>
</comment>
<proteinExistence type="inferred from homology"/>
<dbReference type="Pfam" id="PF00296">
    <property type="entry name" value="Bac_luciferase"/>
    <property type="match status" value="1"/>
</dbReference>
<dbReference type="InterPro" id="IPR014030">
    <property type="entry name" value="Ketoacyl_synth_N"/>
</dbReference>
<dbReference type="PROSITE" id="PS00012">
    <property type="entry name" value="PHOSPHOPANTETHEINE"/>
    <property type="match status" value="2"/>
</dbReference>
<dbReference type="CDD" id="cd05930">
    <property type="entry name" value="A_NRPS"/>
    <property type="match status" value="1"/>
</dbReference>
<dbReference type="InterPro" id="IPR010071">
    <property type="entry name" value="AA_adenyl_dom"/>
</dbReference>
<dbReference type="InterPro" id="IPR014031">
    <property type="entry name" value="Ketoacyl_synth_C"/>
</dbReference>
<dbReference type="Pfam" id="PF22621">
    <property type="entry name" value="CurL-like_PKS_C"/>
    <property type="match status" value="1"/>
</dbReference>
<dbReference type="PROSITE" id="PS00606">
    <property type="entry name" value="KS3_1"/>
    <property type="match status" value="1"/>
</dbReference>
<sequence length="3557" mass="379146">MTVIPSLAVAHGPALRLDDLPATLPAALHLAAKAHPDAGVGVITGTEPDRLITYPELLDQAQRVLGGLIERGVRTGDAVLVAGADLADFFAAYWGCLLGGIRPVTVARPPGYSGPNATADKLIDAWRQLDRPLILTSDSQLAGLGQLGQHYGVGALRLASIAVCASAAPRTETVTPQPSEVALMMLSSGSTGTAKLVQLTHRGLVELAAGARQTLPGITAGDVTLNWLPLDHSGAFLLYHVTEVLLGATNWHAPVELILDQPLRWLDLLVEHQVTHSWAPNFGYRQLTEALAGAPERYWDLSGLRTLVSGGEQITWPVVREFLAATARFGVTPAVFTPCWGMAETTTAITYTSFDEVTGLHRIRSASGELRTFVSVGKPSPGASLRIVDEYDEPVTEGEIGRLQVRSARITPGYAGDADGGAALCRDGWLRTGDLGLLERGALTITGREKDLIIIAGHNHYCHEIEQVVAEVPGVLAGQVAAYAIPDPTAGTESLGICYCLADGTDESAVSAAIRRTLALRLQLTAAAVMAIPAADFPRTTSGKIQRSALATKFADRLSEHAAQPPGSRPTAGGSDVAERVMAAATDLLGLPVDRDRPLYEQGMSSVQLIRLYTRLRRELGTDFPQTAMFEHPSVAALADYLVTATPSTVAPVEPAPVAQPGLDQRIAIVGMAVRFPGADSVDQFWANLSAGVHSVRRFTSDEVAAAGLSGDLVPAAGVLSDIAGFDTDLFQLSAKEAALTDPAQRLFLECCYEALEQGGYAAPSTGRRIGVFAGSGMNLYPRHSYLQNNLVSGSGQDDPVTAMQTAIGTQPDFLATRVAYRLGLTGPALSVQTACSTSLVAVHLASQALRAGEADLALAGAAAIHVPQVTGYQHTEGSILSARGKCHAFDAEADGTVGGSGVAAVLLKPLAAALADGDTIYSVILGSAINNDGAGKAAFTAPGVAGQVRVIRDALQVAGVAADSIGYLEAHGTGTRLGDPIEVEALRRAFRMDTDRVGFCTLGSVKSNVGHLDSCAGMAGLIKAALVLRHRQYPPQINLRQVNPELALAASPFVLRTELADWPDGDRPRRAGVSALGVGGTNAHVVLEEPPPAPDRPQPAPRPVLVPVSAQSPAALDELCSRLAGELQARPGTEVADVAFTLATGRVHRRHRRAVVGTNPAELAVALRQPVDGTGVAGRLALACTGQGAAYPGMAVALAARFRVFADTIGECAPELVDVLLAEPEPGTALPTDVAQPALFAYQVALGRLWNALGVRPEVVVGHSVGHYAALCLAGGLTYADGLALTAARGQLMQRTEPGGMIAVLAEPGVAEELIAEVPGVELAGRNGERECVLAGDPASIEAVAAVAERRRIPARRLEVDRAFHSRLLDPMLDDFTRQASKVAFQPLRLAVADALDGTLLPAGWVPEAEHLRRHAREPVRYDLAVRQLMAAGCDTVIEVGPDAVLTGIGRRQFGVLRWLASQRRDSGDDRVLLAAAARLYEAGSDLNWAALVADHPGRRIPLPAYPFQRTRCWVEPKEQRSMPTTDDPAATPVPLDQILALVGDQVGLAAAKVDPDAPFVELGADSLVLVALARDVEQSLGVRVALRELFESADTPRKLAAAVHSQLPAGPSVDTPPPATVTTPPPSISQSAPLPAVSAPVVVPAASAVAVPVSGEPGAGVQELINAQLQVMNQFSQVMSQQLALMASPPAQALPASTSAPQAVPASATAPQVATAATPSTSATVPVRASTAAMPSARAAGTSKAGGCDFSVYFFGDYPQDAVGTDKYRVVLDTARFADEHGFHAVWLPERHFHSFGGLFPSPSVLAAALATHTRQIRLHAGSVVLPLHHPIRVAEEWSVIDNLSGGRVGLCVASGWHANDFALAPENFGRHKEVMLEHLEVVQALWRGESVPARSGDGKDIQVALHPRPVQAMPPLFTAVVGNPDSYRAAAERDLGVVTNLMTQTPAQLAERIAEYRARRAECGLDPDAGRVVALLHTYLGTDLAATRAAGFEPFCRYLRSSMSLFGQVTNSLGFAIDFDNTPADDLHYLLEQAYARYCESRALIGTVDSCAPIVSELLAAGVNEIACFVDFGVSADQIAASMPVVDQLRRRYFGADSASDTDKTSGTASAGQRRIWLFEQLTPGTNSYHEPKAIRLDGPLDVDALRSALTDVVRRHTALRTTFGESGGELIQTVHASVPVECPVLDCTGMAEADGVSKAMELDGRTPFDLAGGPLFRLRLLRFGPERHVLMMVVHHIVFDSLSTAVFVRDLGAYYTAALRGQAAELEPLPAATRVQRGTDPEDLRYWTATLAGDLPVLALPIDHPRPAVRAPEGGTVTHRFDARLTRAIRGFSAEARATCFMTLMAGVAATLGLFSRQSDLIIGTPVSNRPAEAADLVGFHLDTVPLRLDLTGDPTFAALVAQVRDRTLDAYAHSTVDFDELVATVNPPRDPGRTPLFSIMVEFEQESPLYFAEGIDAAASDVDARKAPFDLNLYLINGPDEIRCHLEYDATLFAESSVRRLLDYLEQVLTAATATPAHRLSQLTELTAADAARIAEWSTGGPAVVSNGVLHELFAAQARRTPDAVALRHSGTEVSYRELDDRANGLAWALTERDVGPGSIVGVQLPRGIDLIVSLLGVLKAGAAYLPLDPATIEHRRAFMVDDSGAGLVIDAPWSAEPRTDPPPVQVRGEDLAYCIYTSGSTGRPKGVLVPHRGPAGLVSWLVQSRPPLRTLAWTSVGFDISVEEIFSTLAGGGTLVLIPDELRYDPAALTELIVDERVERIFMPFTPLKYLVDALTEAGGAPALRELVSCGEPVTVTARLQAFLTKYPDCRLINEYGPTEASCIATSHLVDPAGPTSPPIGRPIPGATVRLLDAELRPVPVGVVGELHLGGVPLADGYLNRPDQNEAAFTEHPDGERWYRTGDLARWRPDGLLEFCGRVDDQVKIRGFRVEPGEVASVAAELPEVADAAVVVHHDNADEPYLAAYLVASDPGPDAHPSTDGAVSTDRVAAALAARLPDYMVPRVYQWLAELPLTTSGKLDRPALLPPGPGRSGDVPSEPADPVQRRVHELWSEQLGQTQLGVDESFFSLGGHSLMAVRLINRVRAEFGVPFPVQRFFANPTVRGMAAVIAQAASGQLEVETRSPVSFYQRRLCELASSRGRPEANNLGQRLLLDGDLDVTALRTALRGLVERHQLLRARIIESAQEPLLEVLSGVPVDLALIDLTDHPAPQRAEAARQHAETTVSTVFQHDQAPLWRAVLLRLDARQHELVLAFDHVIVDEWSQWLCLRELAELYGAAVSGRPADLAEVNVEYTDFVRWQREQVTPQRYDELREYWSARLAGVPRLALPFDRPRPEELSGDGALQRFTMEPALVSALDELCQRLGVSRFVACLTALMLTLSRASGQTDLAVGIMGLNRNRPEHEPIIGLIATSVLVRLVVSPGRTFADLAHDVAEQVYAAMDHQDFPPAAMLNEITPEVPHPDWPPRLQVLFTMLADQPDLTFPGLTTRVEDLSLPDVARTEAAIYLLPADGREGANGTNGIVEYSTDIFDPATIEALTASFLTTLTKETT</sequence>
<accession>A0ABV6QGJ7</accession>
<dbReference type="Proteomes" id="UP001589890">
    <property type="component" value="Unassembled WGS sequence"/>
</dbReference>
<feature type="domain" description="Carrier" evidence="7">
    <location>
        <begin position="572"/>
        <end position="646"/>
    </location>
</feature>
<dbReference type="Pfam" id="PF00668">
    <property type="entry name" value="Condensation"/>
    <property type="match status" value="2"/>
</dbReference>
<dbReference type="Gene3D" id="3.30.70.3290">
    <property type="match status" value="1"/>
</dbReference>
<dbReference type="InterPro" id="IPR001242">
    <property type="entry name" value="Condensation_dom"/>
</dbReference>
<protein>
    <submittedName>
        <fullName evidence="9">Amino acid adenylation domain-containing protein</fullName>
    </submittedName>
</protein>
<dbReference type="Gene3D" id="3.30.559.30">
    <property type="entry name" value="Nonribosomal peptide synthetase, condensation domain"/>
    <property type="match status" value="2"/>
</dbReference>
<keyword evidence="10" id="KW-1185">Reference proteome</keyword>
<feature type="domain" description="Carrier" evidence="7">
    <location>
        <begin position="1534"/>
        <end position="1609"/>
    </location>
</feature>